<keyword evidence="3" id="KW-0862">Zinc</keyword>
<evidence type="ECO:0000256" key="2">
    <source>
        <dbReference type="ARBA" id="ARBA00022771"/>
    </source>
</evidence>
<name>A0A7C1NXT4_THEPE</name>
<evidence type="ECO:0000256" key="4">
    <source>
        <dbReference type="PROSITE-ProRule" id="PRU00325"/>
    </source>
</evidence>
<sequence>MMSPAWITASMPSLLAVSAKRRRFSSLSWESETTATRVIRYANKLPSYKSRVMPGANAEQHEEGIQPAAMQKMINKAAWLLSEGRVVKISPYMYYVIGRNSKHLVKYENGKFSCTCKGFESKGFCSHVLAVMTLSGLKEEASSFFDEAVRQRVLRELRSVSRGR</sequence>
<dbReference type="GO" id="GO:0008270">
    <property type="term" value="F:zinc ion binding"/>
    <property type="evidence" value="ECO:0007669"/>
    <property type="project" value="UniProtKB-KW"/>
</dbReference>
<accession>A0A7C1NXT4</accession>
<evidence type="ECO:0000259" key="5">
    <source>
        <dbReference type="PROSITE" id="PS50966"/>
    </source>
</evidence>
<dbReference type="AlphaFoldDB" id="A0A7C1NXT4"/>
<dbReference type="Pfam" id="PF04434">
    <property type="entry name" value="SWIM"/>
    <property type="match status" value="1"/>
</dbReference>
<evidence type="ECO:0000313" key="7">
    <source>
        <dbReference type="EMBL" id="HHP05624.1"/>
    </source>
</evidence>
<evidence type="ECO:0000256" key="3">
    <source>
        <dbReference type="ARBA" id="ARBA00022833"/>
    </source>
</evidence>
<organism evidence="6">
    <name type="scientific">Thermofilum pendens</name>
    <dbReference type="NCBI Taxonomy" id="2269"/>
    <lineage>
        <taxon>Archaea</taxon>
        <taxon>Thermoproteota</taxon>
        <taxon>Thermoprotei</taxon>
        <taxon>Thermofilales</taxon>
        <taxon>Thermofilaceae</taxon>
        <taxon>Thermofilum</taxon>
    </lineage>
</organism>
<dbReference type="SMART" id="SM00575">
    <property type="entry name" value="ZnF_PMZ"/>
    <property type="match status" value="1"/>
</dbReference>
<reference evidence="6" key="1">
    <citation type="journal article" date="2020" name="mSystems">
        <title>Genome- and Community-Level Interaction Insights into Carbon Utilization and Element Cycling Functions of Hydrothermarchaeota in Hydrothermal Sediment.</title>
        <authorList>
            <person name="Zhou Z."/>
            <person name="Liu Y."/>
            <person name="Xu W."/>
            <person name="Pan J."/>
            <person name="Luo Z.H."/>
            <person name="Li M."/>
        </authorList>
    </citation>
    <scope>NUCLEOTIDE SEQUENCE [LARGE SCALE GENOMIC DNA]</scope>
    <source>
        <strain evidence="7">SpSt-1125</strain>
        <strain evidence="6">SpSt-25</strain>
    </source>
</reference>
<keyword evidence="2 4" id="KW-0863">Zinc-finger</keyword>
<evidence type="ECO:0000256" key="1">
    <source>
        <dbReference type="ARBA" id="ARBA00022723"/>
    </source>
</evidence>
<gene>
    <name evidence="7" type="ORF">ENM88_07785</name>
    <name evidence="6" type="ORF">ENP77_01275</name>
</gene>
<dbReference type="EMBL" id="DRZM01000218">
    <property type="protein sequence ID" value="HHP05624.1"/>
    <property type="molecule type" value="Genomic_DNA"/>
</dbReference>
<proteinExistence type="predicted"/>
<dbReference type="InterPro" id="IPR007527">
    <property type="entry name" value="Znf_SWIM"/>
</dbReference>
<feature type="domain" description="SWIM-type" evidence="5">
    <location>
        <begin position="94"/>
        <end position="136"/>
    </location>
</feature>
<protein>
    <recommendedName>
        <fullName evidence="5">SWIM-type domain-containing protein</fullName>
    </recommendedName>
</protein>
<comment type="caution">
    <text evidence="6">The sequence shown here is derived from an EMBL/GenBank/DDBJ whole genome shotgun (WGS) entry which is preliminary data.</text>
</comment>
<dbReference type="PROSITE" id="PS50966">
    <property type="entry name" value="ZF_SWIM"/>
    <property type="match status" value="1"/>
</dbReference>
<dbReference type="InterPro" id="IPR006564">
    <property type="entry name" value="Znf_PMZ"/>
</dbReference>
<keyword evidence="1" id="KW-0479">Metal-binding</keyword>
<evidence type="ECO:0000313" key="6">
    <source>
        <dbReference type="EMBL" id="HEB48413.1"/>
    </source>
</evidence>
<dbReference type="EMBL" id="DSKP01000044">
    <property type="protein sequence ID" value="HEB48413.1"/>
    <property type="molecule type" value="Genomic_DNA"/>
</dbReference>